<organism evidence="2 3">
    <name type="scientific">Amycolatopsis carbonis</name>
    <dbReference type="NCBI Taxonomy" id="715471"/>
    <lineage>
        <taxon>Bacteria</taxon>
        <taxon>Bacillati</taxon>
        <taxon>Actinomycetota</taxon>
        <taxon>Actinomycetes</taxon>
        <taxon>Pseudonocardiales</taxon>
        <taxon>Pseudonocardiaceae</taxon>
        <taxon>Amycolatopsis</taxon>
    </lineage>
</organism>
<dbReference type="EMBL" id="CP127294">
    <property type="protein sequence ID" value="WIX77094.1"/>
    <property type="molecule type" value="Genomic_DNA"/>
</dbReference>
<sequence>MPEGTPVSEWLDPTVATSWLEQDSLVGFLVLPRRIAATLVAGDRPRTKLVADIGSGPGDFLEVLLDLFPGAHGIWTDVSTVMEDAARARLARFSDRVSYRLTDMTDLAQLPGDLDVVMTSRASHHLDPARLARFYNEAAEHLAPGGWLLNLDHIGPAPVWDARLRAVRKQLIPPSDKAGAHKHNDALPSVADHLDGLAKAGFSDVEMPWRGLYTCLLAARRDG</sequence>
<keyword evidence="2" id="KW-0808">Transferase</keyword>
<dbReference type="GO" id="GO:0032259">
    <property type="term" value="P:methylation"/>
    <property type="evidence" value="ECO:0007669"/>
    <property type="project" value="UniProtKB-KW"/>
</dbReference>
<feature type="domain" description="Methyltransferase" evidence="1">
    <location>
        <begin position="50"/>
        <end position="146"/>
    </location>
</feature>
<proteinExistence type="predicted"/>
<dbReference type="CDD" id="cd02440">
    <property type="entry name" value="AdoMet_MTases"/>
    <property type="match status" value="1"/>
</dbReference>
<dbReference type="EC" id="2.1.-.-" evidence="2"/>
<keyword evidence="3" id="KW-1185">Reference proteome</keyword>
<dbReference type="Proteomes" id="UP001236014">
    <property type="component" value="Chromosome"/>
</dbReference>
<evidence type="ECO:0000313" key="2">
    <source>
        <dbReference type="EMBL" id="WIX77094.1"/>
    </source>
</evidence>
<dbReference type="KEGG" id="acab:QRX50_37685"/>
<dbReference type="Pfam" id="PF13649">
    <property type="entry name" value="Methyltransf_25"/>
    <property type="match status" value="1"/>
</dbReference>
<dbReference type="RefSeq" id="WP_285967836.1">
    <property type="nucleotide sequence ID" value="NZ_CP127294.1"/>
</dbReference>
<reference evidence="2 3" key="1">
    <citation type="submission" date="2023-06" db="EMBL/GenBank/DDBJ databases">
        <authorList>
            <person name="Oyuntsetseg B."/>
            <person name="Kim S.B."/>
        </authorList>
    </citation>
    <scope>NUCLEOTIDE SEQUENCE [LARGE SCALE GENOMIC DNA]</scope>
    <source>
        <strain evidence="2 3">2-15</strain>
    </source>
</reference>
<dbReference type="GO" id="GO:0008168">
    <property type="term" value="F:methyltransferase activity"/>
    <property type="evidence" value="ECO:0007669"/>
    <property type="project" value="UniProtKB-KW"/>
</dbReference>
<keyword evidence="2" id="KW-0489">Methyltransferase</keyword>
<gene>
    <name evidence="2" type="ORF">QRX50_37685</name>
</gene>
<dbReference type="Gene3D" id="3.40.50.150">
    <property type="entry name" value="Vaccinia Virus protein VP39"/>
    <property type="match status" value="1"/>
</dbReference>
<dbReference type="InterPro" id="IPR029063">
    <property type="entry name" value="SAM-dependent_MTases_sf"/>
</dbReference>
<evidence type="ECO:0000259" key="1">
    <source>
        <dbReference type="Pfam" id="PF13649"/>
    </source>
</evidence>
<accession>A0A9Y2MVN7</accession>
<evidence type="ECO:0000313" key="3">
    <source>
        <dbReference type="Proteomes" id="UP001236014"/>
    </source>
</evidence>
<dbReference type="SUPFAM" id="SSF53335">
    <property type="entry name" value="S-adenosyl-L-methionine-dependent methyltransferases"/>
    <property type="match status" value="1"/>
</dbReference>
<dbReference type="InterPro" id="IPR041698">
    <property type="entry name" value="Methyltransf_25"/>
</dbReference>
<protein>
    <submittedName>
        <fullName evidence="2">Class I SAM-dependent methyltransferase</fullName>
        <ecNumber evidence="2">2.1.-.-</ecNumber>
    </submittedName>
</protein>
<name>A0A9Y2MVN7_9PSEU</name>
<dbReference type="AlphaFoldDB" id="A0A9Y2MVN7"/>